<dbReference type="InterPro" id="IPR046348">
    <property type="entry name" value="SIS_dom_sf"/>
</dbReference>
<dbReference type="GO" id="GO:0097367">
    <property type="term" value="F:carbohydrate derivative binding"/>
    <property type="evidence" value="ECO:0007669"/>
    <property type="project" value="InterPro"/>
</dbReference>
<dbReference type="AlphaFoldDB" id="A0A381V8F1"/>
<dbReference type="SUPFAM" id="SSF53697">
    <property type="entry name" value="SIS domain"/>
    <property type="match status" value="1"/>
</dbReference>
<feature type="domain" description="SIS" evidence="1">
    <location>
        <begin position="2"/>
        <end position="50"/>
    </location>
</feature>
<dbReference type="Pfam" id="PF01380">
    <property type="entry name" value="SIS"/>
    <property type="match status" value="1"/>
</dbReference>
<dbReference type="EMBL" id="UINC01008053">
    <property type="protein sequence ID" value="SVA36281.1"/>
    <property type="molecule type" value="Genomic_DNA"/>
</dbReference>
<evidence type="ECO:0000259" key="1">
    <source>
        <dbReference type="Pfam" id="PF01380"/>
    </source>
</evidence>
<sequence>MGGETLILTNNYNSPMINTANNFFYINAGEEKSVAATKSFVLTVVVIVKLIAFTKYNEILLNNLISLPEFLIQDRLHEWNYEIVNSAIHNGFIVSRGVGAALSAEMSLKFKEFCQEQIEPFSSAEVMHGPKSLIQNSFKLYTLVLNDLSGESINSDTSKIKKNTNLLYEISSKKDENKFFYFSKNNSLELEPIVVMAKFYPWIIKYTIAKGLNPDNPRYLTKVTQTL</sequence>
<gene>
    <name evidence="2" type="ORF">METZ01_LOCUS89135</name>
</gene>
<dbReference type="GO" id="GO:1901135">
    <property type="term" value="P:carbohydrate derivative metabolic process"/>
    <property type="evidence" value="ECO:0007669"/>
    <property type="project" value="InterPro"/>
</dbReference>
<protein>
    <recommendedName>
        <fullName evidence="1">SIS domain-containing protein</fullName>
    </recommendedName>
</protein>
<proteinExistence type="predicted"/>
<name>A0A381V8F1_9ZZZZ</name>
<accession>A0A381V8F1</accession>
<dbReference type="PANTHER" id="PTHR10937">
    <property type="entry name" value="GLUCOSAMINE--FRUCTOSE-6-PHOSPHATE AMINOTRANSFERASE, ISOMERIZING"/>
    <property type="match status" value="1"/>
</dbReference>
<dbReference type="InterPro" id="IPR001347">
    <property type="entry name" value="SIS_dom"/>
</dbReference>
<dbReference type="PANTHER" id="PTHR10937:SF8">
    <property type="entry name" value="AMINOTRANSFERASE-RELATED"/>
    <property type="match status" value="1"/>
</dbReference>
<dbReference type="Gene3D" id="3.40.50.10490">
    <property type="entry name" value="Glucose-6-phosphate isomerase like protein, domain 1"/>
    <property type="match status" value="2"/>
</dbReference>
<organism evidence="2">
    <name type="scientific">marine metagenome</name>
    <dbReference type="NCBI Taxonomy" id="408172"/>
    <lineage>
        <taxon>unclassified sequences</taxon>
        <taxon>metagenomes</taxon>
        <taxon>ecological metagenomes</taxon>
    </lineage>
</organism>
<evidence type="ECO:0000313" key="2">
    <source>
        <dbReference type="EMBL" id="SVA36281.1"/>
    </source>
</evidence>
<reference evidence="2" key="1">
    <citation type="submission" date="2018-05" db="EMBL/GenBank/DDBJ databases">
        <authorList>
            <person name="Lanie J.A."/>
            <person name="Ng W.-L."/>
            <person name="Kazmierczak K.M."/>
            <person name="Andrzejewski T.M."/>
            <person name="Davidsen T.M."/>
            <person name="Wayne K.J."/>
            <person name="Tettelin H."/>
            <person name="Glass J.I."/>
            <person name="Rusch D."/>
            <person name="Podicherti R."/>
            <person name="Tsui H.-C.T."/>
            <person name="Winkler M.E."/>
        </authorList>
    </citation>
    <scope>NUCLEOTIDE SEQUENCE</scope>
</reference>